<proteinExistence type="predicted"/>
<dbReference type="AlphaFoldDB" id="A0A9W8IWP0"/>
<gene>
    <name evidence="1" type="ORF">H1R20_g13915</name>
</gene>
<evidence type="ECO:0000313" key="2">
    <source>
        <dbReference type="Proteomes" id="UP001140091"/>
    </source>
</evidence>
<dbReference type="EMBL" id="JANBPK010001397">
    <property type="protein sequence ID" value="KAJ2923179.1"/>
    <property type="molecule type" value="Genomic_DNA"/>
</dbReference>
<dbReference type="SUPFAM" id="SSF54695">
    <property type="entry name" value="POZ domain"/>
    <property type="match status" value="1"/>
</dbReference>
<comment type="caution">
    <text evidence="1">The sequence shown here is derived from an EMBL/GenBank/DDBJ whole genome shotgun (WGS) entry which is preliminary data.</text>
</comment>
<evidence type="ECO:0008006" key="3">
    <source>
        <dbReference type="Google" id="ProtNLM"/>
    </source>
</evidence>
<organism evidence="1 2">
    <name type="scientific">Candolleomyces eurysporus</name>
    <dbReference type="NCBI Taxonomy" id="2828524"/>
    <lineage>
        <taxon>Eukaryota</taxon>
        <taxon>Fungi</taxon>
        <taxon>Dikarya</taxon>
        <taxon>Basidiomycota</taxon>
        <taxon>Agaricomycotina</taxon>
        <taxon>Agaricomycetes</taxon>
        <taxon>Agaricomycetidae</taxon>
        <taxon>Agaricales</taxon>
        <taxon>Agaricineae</taxon>
        <taxon>Psathyrellaceae</taxon>
        <taxon>Candolleomyces</taxon>
    </lineage>
</organism>
<evidence type="ECO:0000313" key="1">
    <source>
        <dbReference type="EMBL" id="KAJ2923179.1"/>
    </source>
</evidence>
<reference evidence="1" key="1">
    <citation type="submission" date="2022-06" db="EMBL/GenBank/DDBJ databases">
        <title>Genome Sequence of Candolleomyces eurysporus.</title>
        <authorList>
            <person name="Buettner E."/>
        </authorList>
    </citation>
    <scope>NUCLEOTIDE SEQUENCE</scope>
    <source>
        <strain evidence="1">VTCC 930004</strain>
    </source>
</reference>
<dbReference type="Proteomes" id="UP001140091">
    <property type="component" value="Unassembled WGS sequence"/>
</dbReference>
<sequence length="339" mass="37804">MSTDSIADEITQGTQVRQVEYVLCDGTVFFRVEHTIFEVPRSRFTEHSEVFTDMFHMPQAEDGQDIEGRSTGRPIVLEGYRAADFAALIKVLYPTIDDMIEGAWKLTKEDWVGVLNLSKRWGMKKIRNLAIAKLSDTTLSPMEKVVLAREYEVAKWLREGLNEIVSEHPIRPPAELKSQLGADTACTLMWIQNQALPAQLGAGFILSLGLLGCTSCQRAMFSNDRNCASCTRTISVNDRHALYFAPGASITGIVRTQHTLVRGPAPTDFVINLLDLMCRGCSNCAFTSGNYICPSCALSTGYQHFRLITSNNTIDIGISSQKILEEFGDEIARYESWDQ</sequence>
<dbReference type="InterPro" id="IPR011333">
    <property type="entry name" value="SKP1/BTB/POZ_sf"/>
</dbReference>
<name>A0A9W8IWP0_9AGAR</name>
<dbReference type="Gene3D" id="3.30.710.10">
    <property type="entry name" value="Potassium Channel Kv1.1, Chain A"/>
    <property type="match status" value="1"/>
</dbReference>
<accession>A0A9W8IWP0</accession>
<protein>
    <recommendedName>
        <fullName evidence="3">BTB domain-containing protein</fullName>
    </recommendedName>
</protein>
<feature type="non-terminal residue" evidence="1">
    <location>
        <position position="1"/>
    </location>
</feature>
<keyword evidence="2" id="KW-1185">Reference proteome</keyword>
<dbReference type="OrthoDB" id="2593747at2759"/>